<comment type="caution">
    <text evidence="4">The sequence shown here is derived from an EMBL/GenBank/DDBJ whole genome shotgun (WGS) entry which is preliminary data.</text>
</comment>
<dbReference type="PANTHER" id="PTHR30137:SF8">
    <property type="entry name" value="BLR5498 PROTEIN"/>
    <property type="match status" value="1"/>
</dbReference>
<sequence length="356" mass="39618">MKFGIHYLLSCSPEQSPVQRYQDSIEQAVLAESLGFESVWPVEQHFNQTMSAMPCPTLLLAAIAARTKSLRLGTAIIQLGLNHPLRVAEEIATLDVLSKGRVEFGVGRGSNPSHFAGFNISLTESRERLEESLAYVQKAFSEEKFTFQGKFFSGEDICLVPKSVQRPSPPITLAANSMDTARLAGKLGLPIVMALHINPLPKAKELITIYKNALQEAGQSTKNKISLLVPLFVDETEEKVRRAAEPAVKHFTYVTSLLLSSQANKWTNPTEKQQMQVLLERIGKTTYDSMNQNMAVFGTPSYCREKLQELEELGVERIICWFNLVGAIAPNQVVRNLELFSEEVMPYFGEPVLATV</sequence>
<dbReference type="AlphaFoldDB" id="A0A2T2YCQ3"/>
<name>A0A2T2YCQ3_9BACT</name>
<evidence type="ECO:0000256" key="1">
    <source>
        <dbReference type="ARBA" id="ARBA00023002"/>
    </source>
</evidence>
<keyword evidence="1" id="KW-0560">Oxidoreductase</keyword>
<evidence type="ECO:0000313" key="4">
    <source>
        <dbReference type="EMBL" id="PSR53289.1"/>
    </source>
</evidence>
<accession>A0A2T2YCQ3</accession>
<dbReference type="InterPro" id="IPR036661">
    <property type="entry name" value="Luciferase-like_sf"/>
</dbReference>
<dbReference type="Gene3D" id="3.20.20.30">
    <property type="entry name" value="Luciferase-like domain"/>
    <property type="match status" value="1"/>
</dbReference>
<feature type="domain" description="Luciferase-like" evidence="3">
    <location>
        <begin position="1"/>
        <end position="316"/>
    </location>
</feature>
<dbReference type="GO" id="GO:0016705">
    <property type="term" value="F:oxidoreductase activity, acting on paired donors, with incorporation or reduction of molecular oxygen"/>
    <property type="evidence" value="ECO:0007669"/>
    <property type="project" value="InterPro"/>
</dbReference>
<evidence type="ECO:0000259" key="3">
    <source>
        <dbReference type="Pfam" id="PF00296"/>
    </source>
</evidence>
<protein>
    <recommendedName>
        <fullName evidence="3">Luciferase-like domain-containing protein</fullName>
    </recommendedName>
</protein>
<keyword evidence="5" id="KW-1185">Reference proteome</keyword>
<proteinExistence type="predicted"/>
<dbReference type="SUPFAM" id="SSF51679">
    <property type="entry name" value="Bacterial luciferase-like"/>
    <property type="match status" value="1"/>
</dbReference>
<evidence type="ECO:0000313" key="5">
    <source>
        <dbReference type="Proteomes" id="UP000240357"/>
    </source>
</evidence>
<dbReference type="OrthoDB" id="9780518at2"/>
<dbReference type="Proteomes" id="UP000240357">
    <property type="component" value="Unassembled WGS sequence"/>
</dbReference>
<dbReference type="Pfam" id="PF00296">
    <property type="entry name" value="Bac_luciferase"/>
    <property type="match status" value="1"/>
</dbReference>
<dbReference type="GO" id="GO:0005829">
    <property type="term" value="C:cytosol"/>
    <property type="evidence" value="ECO:0007669"/>
    <property type="project" value="TreeGrafter"/>
</dbReference>
<dbReference type="EMBL" id="PYFT01000001">
    <property type="protein sequence ID" value="PSR53289.1"/>
    <property type="molecule type" value="Genomic_DNA"/>
</dbReference>
<gene>
    <name evidence="4" type="ORF">AHMF7605_06960</name>
</gene>
<keyword evidence="2" id="KW-0503">Monooxygenase</keyword>
<organism evidence="4 5">
    <name type="scientific">Adhaeribacter arboris</name>
    <dbReference type="NCBI Taxonomy" id="2072846"/>
    <lineage>
        <taxon>Bacteria</taxon>
        <taxon>Pseudomonadati</taxon>
        <taxon>Bacteroidota</taxon>
        <taxon>Cytophagia</taxon>
        <taxon>Cytophagales</taxon>
        <taxon>Hymenobacteraceae</taxon>
        <taxon>Adhaeribacter</taxon>
    </lineage>
</organism>
<dbReference type="InterPro" id="IPR011251">
    <property type="entry name" value="Luciferase-like_dom"/>
</dbReference>
<dbReference type="InterPro" id="IPR050766">
    <property type="entry name" value="Bact_Lucif_Oxidored"/>
</dbReference>
<dbReference type="GO" id="GO:0004497">
    <property type="term" value="F:monooxygenase activity"/>
    <property type="evidence" value="ECO:0007669"/>
    <property type="project" value="UniProtKB-KW"/>
</dbReference>
<reference evidence="4 5" key="1">
    <citation type="submission" date="2018-03" db="EMBL/GenBank/DDBJ databases">
        <title>Adhaeribacter sp. HMF7605 Genome sequencing and assembly.</title>
        <authorList>
            <person name="Kang H."/>
            <person name="Kang J."/>
            <person name="Cha I."/>
            <person name="Kim H."/>
            <person name="Joh K."/>
        </authorList>
    </citation>
    <scope>NUCLEOTIDE SEQUENCE [LARGE SCALE GENOMIC DNA]</scope>
    <source>
        <strain evidence="4 5">HMF7605</strain>
    </source>
</reference>
<evidence type="ECO:0000256" key="2">
    <source>
        <dbReference type="ARBA" id="ARBA00023033"/>
    </source>
</evidence>
<dbReference type="PANTHER" id="PTHR30137">
    <property type="entry name" value="LUCIFERASE-LIKE MONOOXYGENASE"/>
    <property type="match status" value="1"/>
</dbReference>
<dbReference type="RefSeq" id="WP_106927767.1">
    <property type="nucleotide sequence ID" value="NZ_PYFT01000001.1"/>
</dbReference>